<keyword evidence="3 6" id="KW-0378">Hydrolase</keyword>
<gene>
    <name evidence="6" type="primary">mucD_1</name>
    <name evidence="6" type="ORF">Mal4_04800</name>
</gene>
<evidence type="ECO:0000256" key="2">
    <source>
        <dbReference type="ARBA" id="ARBA00022670"/>
    </source>
</evidence>
<evidence type="ECO:0000313" key="7">
    <source>
        <dbReference type="Proteomes" id="UP000320496"/>
    </source>
</evidence>
<dbReference type="SMART" id="SM00228">
    <property type="entry name" value="PDZ"/>
    <property type="match status" value="2"/>
</dbReference>
<dbReference type="EMBL" id="CP036275">
    <property type="protein sequence ID" value="QDU36196.1"/>
    <property type="molecule type" value="Genomic_DNA"/>
</dbReference>
<comment type="similarity">
    <text evidence="1">Belongs to the peptidase S1C family.</text>
</comment>
<evidence type="ECO:0000313" key="6">
    <source>
        <dbReference type="EMBL" id="QDU36196.1"/>
    </source>
</evidence>
<dbReference type="Gene3D" id="2.30.42.10">
    <property type="match status" value="2"/>
</dbReference>
<dbReference type="Pfam" id="PF13365">
    <property type="entry name" value="Trypsin_2"/>
    <property type="match status" value="1"/>
</dbReference>
<dbReference type="PROSITE" id="PS50106">
    <property type="entry name" value="PDZ"/>
    <property type="match status" value="1"/>
</dbReference>
<dbReference type="KEGG" id="mri:Mal4_04800"/>
<feature type="domain" description="PDZ" evidence="5">
    <location>
        <begin position="241"/>
        <end position="329"/>
    </location>
</feature>
<dbReference type="PANTHER" id="PTHR22939:SF129">
    <property type="entry name" value="SERINE PROTEASE HTRA2, MITOCHONDRIAL"/>
    <property type="match status" value="1"/>
</dbReference>
<dbReference type="SUPFAM" id="SSF50494">
    <property type="entry name" value="Trypsin-like serine proteases"/>
    <property type="match status" value="1"/>
</dbReference>
<dbReference type="SUPFAM" id="SSF53474">
    <property type="entry name" value="alpha/beta-Hydrolases"/>
    <property type="match status" value="1"/>
</dbReference>
<dbReference type="PANTHER" id="PTHR22939">
    <property type="entry name" value="SERINE PROTEASE FAMILY S1C HTRA-RELATED"/>
    <property type="match status" value="1"/>
</dbReference>
<dbReference type="GO" id="GO:0004252">
    <property type="term" value="F:serine-type endopeptidase activity"/>
    <property type="evidence" value="ECO:0007669"/>
    <property type="project" value="InterPro"/>
</dbReference>
<evidence type="ECO:0000256" key="4">
    <source>
        <dbReference type="SAM" id="SignalP"/>
    </source>
</evidence>
<dbReference type="Gene3D" id="3.40.50.1820">
    <property type="entry name" value="alpha/beta hydrolase"/>
    <property type="match status" value="1"/>
</dbReference>
<keyword evidence="7" id="KW-1185">Reference proteome</keyword>
<dbReference type="InterPro" id="IPR043504">
    <property type="entry name" value="Peptidase_S1_PA_chymotrypsin"/>
</dbReference>
<dbReference type="InterPro" id="IPR001940">
    <property type="entry name" value="Peptidase_S1C"/>
</dbReference>
<dbReference type="SUPFAM" id="SSF50156">
    <property type="entry name" value="PDZ domain-like"/>
    <property type="match status" value="2"/>
</dbReference>
<dbReference type="InterPro" id="IPR036034">
    <property type="entry name" value="PDZ_sf"/>
</dbReference>
<feature type="signal peptide" evidence="4">
    <location>
        <begin position="1"/>
        <end position="36"/>
    </location>
</feature>
<keyword evidence="2 6" id="KW-0645">Protease</keyword>
<feature type="chain" id="PRO_5022074318" evidence="4">
    <location>
        <begin position="37"/>
        <end position="664"/>
    </location>
</feature>
<proteinExistence type="inferred from homology"/>
<evidence type="ECO:0000259" key="5">
    <source>
        <dbReference type="PROSITE" id="PS50106"/>
    </source>
</evidence>
<dbReference type="PRINTS" id="PR00834">
    <property type="entry name" value="PROTEASES2C"/>
</dbReference>
<dbReference type="InterPro" id="IPR029058">
    <property type="entry name" value="AB_hydrolase_fold"/>
</dbReference>
<dbReference type="Proteomes" id="UP000320496">
    <property type="component" value="Chromosome"/>
</dbReference>
<reference evidence="6 7" key="1">
    <citation type="submission" date="2019-02" db="EMBL/GenBank/DDBJ databases">
        <title>Deep-cultivation of Planctomycetes and their phenomic and genomic characterization uncovers novel biology.</title>
        <authorList>
            <person name="Wiegand S."/>
            <person name="Jogler M."/>
            <person name="Boedeker C."/>
            <person name="Pinto D."/>
            <person name="Vollmers J."/>
            <person name="Rivas-Marin E."/>
            <person name="Kohn T."/>
            <person name="Peeters S.H."/>
            <person name="Heuer A."/>
            <person name="Rast P."/>
            <person name="Oberbeckmann S."/>
            <person name="Bunk B."/>
            <person name="Jeske O."/>
            <person name="Meyerdierks A."/>
            <person name="Storesund J.E."/>
            <person name="Kallscheuer N."/>
            <person name="Luecker S."/>
            <person name="Lage O.M."/>
            <person name="Pohl T."/>
            <person name="Merkel B.J."/>
            <person name="Hornburger P."/>
            <person name="Mueller R.-W."/>
            <person name="Bruemmer F."/>
            <person name="Labrenz M."/>
            <person name="Spormann A.M."/>
            <person name="Op den Camp H."/>
            <person name="Overmann J."/>
            <person name="Amann R."/>
            <person name="Jetten M.S.M."/>
            <person name="Mascher T."/>
            <person name="Medema M.H."/>
            <person name="Devos D.P."/>
            <person name="Kaster A.-K."/>
            <person name="Ovreas L."/>
            <person name="Rohde M."/>
            <person name="Galperin M.Y."/>
            <person name="Jogler C."/>
        </authorList>
    </citation>
    <scope>NUCLEOTIDE SEQUENCE [LARGE SCALE GENOMIC DNA]</scope>
    <source>
        <strain evidence="6 7">Mal4</strain>
    </source>
</reference>
<dbReference type="EC" id="3.4.21.107" evidence="6"/>
<dbReference type="AlphaFoldDB" id="A0A517Z139"/>
<dbReference type="GO" id="GO:0006508">
    <property type="term" value="P:proteolysis"/>
    <property type="evidence" value="ECO:0007669"/>
    <property type="project" value="UniProtKB-KW"/>
</dbReference>
<dbReference type="OrthoDB" id="248175at2"/>
<dbReference type="Pfam" id="PF13180">
    <property type="entry name" value="PDZ_2"/>
    <property type="match status" value="2"/>
</dbReference>
<dbReference type="InterPro" id="IPR009003">
    <property type="entry name" value="Peptidase_S1_PA"/>
</dbReference>
<keyword evidence="4" id="KW-0732">Signal</keyword>
<dbReference type="Gene3D" id="2.40.10.10">
    <property type="entry name" value="Trypsin-like serine proteases"/>
    <property type="match status" value="2"/>
</dbReference>
<evidence type="ECO:0000256" key="3">
    <source>
        <dbReference type="ARBA" id="ARBA00022801"/>
    </source>
</evidence>
<organism evidence="6 7">
    <name type="scientific">Maioricimonas rarisocia</name>
    <dbReference type="NCBI Taxonomy" id="2528026"/>
    <lineage>
        <taxon>Bacteria</taxon>
        <taxon>Pseudomonadati</taxon>
        <taxon>Planctomycetota</taxon>
        <taxon>Planctomycetia</taxon>
        <taxon>Planctomycetales</taxon>
        <taxon>Planctomycetaceae</taxon>
        <taxon>Maioricimonas</taxon>
    </lineage>
</organism>
<name>A0A517Z139_9PLAN</name>
<accession>A0A517Z139</accession>
<evidence type="ECO:0000256" key="1">
    <source>
        <dbReference type="ARBA" id="ARBA00010541"/>
    </source>
</evidence>
<dbReference type="InterPro" id="IPR001478">
    <property type="entry name" value="PDZ"/>
</dbReference>
<sequence precursor="true">MHHSRMPARRTDMNRYRAASVAALLFVLTLPSQSSAQVDALEQEAFQQATALAGPSIVRIETIGGRDVVGELITGTGPTTGVIVGSDGYVITSSFNFIAQPAQILVTLPDDRRFTAEVVARDTSRMLTLLKIDVDGLEPLQATPRDKLQVGQWSLALGRTYSNTFPNLSVGIISALGRIDGKAIQTDAKVSPANYGGPLVDIEGRGMGILVPLSPQKSDETAGVEWYDSGIGFAVPLEDIYAVLPRLKAGEDLSPGLMGVTFEDTGPLAGEAKIEQVRPLSPADEAGLKPGDVIVEVNDQSVDRIPRLKQVLGARYAGDTLNVAVRRDEEVVRTEVTLVAELSAYEPAFLGILPTRLPLEAEATGIEIRHVYADSPAATAGLQKRDIITAVDDTPVSTPEELLAEVSRKLPAASVTITWQRGETEQSAEVTLGTVPNELPEQLPAASIPAPDEEAERPEQGHLSRQLAGDERRYWAYVPDQLNLDYDYGLLVWLHPAGDTMESDVLQQWRAICERRGIILVGPKAGDISGWTPDDAGFVKAVIEEMRQTYPIDPARIAVHGFAEGGGFAHFVGFRNRELIRGISTVAAPIRIPPPTNTPEYRLQFHFISGEEDALAEAIEETVEGLRKMGYPTSAITLPETGRVYPDASTIEALAGWLDQLDRI</sequence>
<protein>
    <submittedName>
        <fullName evidence="6">Putative periplasmic serine endoprotease DegP-like</fullName>
        <ecNumber evidence="6">3.4.21.107</ecNumber>
    </submittedName>
</protein>